<protein>
    <submittedName>
        <fullName evidence="1">Uncharacterized protein</fullName>
    </submittedName>
</protein>
<sequence length="88" mass="10207">MRASSNADSATVTFNWYQQKIGITNFLLHNLPEQDKEGLTDYDSLKKVQSPHFWCILEENLQSVTELLFWKPPVAENSQTLCHNYGLY</sequence>
<evidence type="ECO:0000313" key="1">
    <source>
        <dbReference type="EMBL" id="GBB95787.1"/>
    </source>
</evidence>
<reference evidence="2" key="2">
    <citation type="submission" date="2019-10" db="EMBL/GenBank/DDBJ databases">
        <title>Conservation and host-specific expression of non-tandemly repeated heterogenous ribosome RNA gene in arbuscular mycorrhizal fungi.</title>
        <authorList>
            <person name="Maeda T."/>
            <person name="Kobayashi Y."/>
            <person name="Nakagawa T."/>
            <person name="Ezawa T."/>
            <person name="Yamaguchi K."/>
            <person name="Bino T."/>
            <person name="Nishimoto Y."/>
            <person name="Shigenobu S."/>
            <person name="Kawaguchi M."/>
        </authorList>
    </citation>
    <scope>NUCLEOTIDE SEQUENCE</scope>
    <source>
        <strain evidence="2">HR1</strain>
    </source>
</reference>
<proteinExistence type="predicted"/>
<dbReference type="Proteomes" id="UP000615446">
    <property type="component" value="Unassembled WGS sequence"/>
</dbReference>
<evidence type="ECO:0000313" key="3">
    <source>
        <dbReference type="Proteomes" id="UP000247702"/>
    </source>
</evidence>
<organism evidence="1 3">
    <name type="scientific">Rhizophagus clarus</name>
    <dbReference type="NCBI Taxonomy" id="94130"/>
    <lineage>
        <taxon>Eukaryota</taxon>
        <taxon>Fungi</taxon>
        <taxon>Fungi incertae sedis</taxon>
        <taxon>Mucoromycota</taxon>
        <taxon>Glomeromycotina</taxon>
        <taxon>Glomeromycetes</taxon>
        <taxon>Glomerales</taxon>
        <taxon>Glomeraceae</taxon>
        <taxon>Rhizophagus</taxon>
    </lineage>
</organism>
<dbReference type="Proteomes" id="UP000247702">
    <property type="component" value="Unassembled WGS sequence"/>
</dbReference>
<name>A0A2Z6R028_9GLOM</name>
<dbReference type="EMBL" id="BEXD01001791">
    <property type="protein sequence ID" value="GBB95787.1"/>
    <property type="molecule type" value="Genomic_DNA"/>
</dbReference>
<accession>A0A2Z6R028</accession>
<evidence type="ECO:0000313" key="2">
    <source>
        <dbReference type="EMBL" id="GES81192.1"/>
    </source>
</evidence>
<gene>
    <name evidence="2" type="ORF">RCL2_000844700</name>
    <name evidence="1" type="ORF">RclHR1_02610024</name>
</gene>
<dbReference type="EMBL" id="BLAL01000053">
    <property type="protein sequence ID" value="GES81192.1"/>
    <property type="molecule type" value="Genomic_DNA"/>
</dbReference>
<comment type="caution">
    <text evidence="1">The sequence shown here is derived from an EMBL/GenBank/DDBJ whole genome shotgun (WGS) entry which is preliminary data.</text>
</comment>
<keyword evidence="3" id="KW-1185">Reference proteome</keyword>
<reference evidence="1 3" key="1">
    <citation type="submission" date="2017-11" db="EMBL/GenBank/DDBJ databases">
        <title>The genome of Rhizophagus clarus HR1 reveals common genetic basis of auxotrophy among arbuscular mycorrhizal fungi.</title>
        <authorList>
            <person name="Kobayashi Y."/>
        </authorList>
    </citation>
    <scope>NUCLEOTIDE SEQUENCE [LARGE SCALE GENOMIC DNA]</scope>
    <source>
        <strain evidence="1 3">HR1</strain>
    </source>
</reference>
<dbReference type="AlphaFoldDB" id="A0A2Z6R028"/>